<dbReference type="Gene3D" id="3.40.190.290">
    <property type="match status" value="1"/>
</dbReference>
<dbReference type="InterPro" id="IPR036390">
    <property type="entry name" value="WH_DNA-bd_sf"/>
</dbReference>
<evidence type="ECO:0000256" key="2">
    <source>
        <dbReference type="ARBA" id="ARBA00023015"/>
    </source>
</evidence>
<sequence>MLNHKALGYLYEVVRRGSIRRASAYLNVDPSAISRQIRHLEEDVGSPLCERHENGMRATEAGYLLIDHYHQQQAAEDATLSRVSELQGLRRGEVRIAVGEGFIADLISAPLQSFMAQHRGIDIEVHMAGVNEAMTLVKDFEVDLALLYAPPEDPLLHCHVETRQPLDLIVPANHALVSRQQPLTLAEVTRWPLALIDACTGMRQMVDIAARAEHVHLMPRLRTNSVSVLKNFVRSGIGVTFMPELTVQEELRQGDICLLPMQPAVLAGARAQIVTRRGRELTVSVRACLDHLRQGLRFFSADAPRVLNARCGRKRNASQVE</sequence>
<keyword evidence="7" id="KW-1185">Reference proteome</keyword>
<feature type="domain" description="HTH lysR-type" evidence="5">
    <location>
        <begin position="2"/>
        <end position="59"/>
    </location>
</feature>
<evidence type="ECO:0000313" key="6">
    <source>
        <dbReference type="EMBL" id="QEM83437.1"/>
    </source>
</evidence>
<keyword evidence="3" id="KW-0238">DNA-binding</keyword>
<dbReference type="GO" id="GO:0003677">
    <property type="term" value="F:DNA binding"/>
    <property type="evidence" value="ECO:0007669"/>
    <property type="project" value="UniProtKB-KW"/>
</dbReference>
<dbReference type="InterPro" id="IPR050950">
    <property type="entry name" value="HTH-type_LysR_regulators"/>
</dbReference>
<evidence type="ECO:0000259" key="5">
    <source>
        <dbReference type="PROSITE" id="PS50931"/>
    </source>
</evidence>
<dbReference type="GO" id="GO:0005829">
    <property type="term" value="C:cytosol"/>
    <property type="evidence" value="ECO:0007669"/>
    <property type="project" value="TreeGrafter"/>
</dbReference>
<dbReference type="Pfam" id="PF00126">
    <property type="entry name" value="HTH_1"/>
    <property type="match status" value="1"/>
</dbReference>
<evidence type="ECO:0000256" key="1">
    <source>
        <dbReference type="ARBA" id="ARBA00009437"/>
    </source>
</evidence>
<dbReference type="InterPro" id="IPR005119">
    <property type="entry name" value="LysR_subst-bd"/>
</dbReference>
<dbReference type="RefSeq" id="WP_149286559.1">
    <property type="nucleotide sequence ID" value="NZ_CP038437.2"/>
</dbReference>
<evidence type="ECO:0000256" key="4">
    <source>
        <dbReference type="ARBA" id="ARBA00023163"/>
    </source>
</evidence>
<dbReference type="EMBL" id="CP038437">
    <property type="protein sequence ID" value="QEM83437.1"/>
    <property type="molecule type" value="Genomic_DNA"/>
</dbReference>
<reference evidence="6" key="1">
    <citation type="submission" date="2021-02" db="EMBL/GenBank/DDBJ databases">
        <title>Strain Y2R2, a novel species of the genus Halomonas.</title>
        <authorList>
            <person name="Huang H."/>
        </authorList>
    </citation>
    <scope>NUCLEOTIDE SEQUENCE</scope>
    <source>
        <strain evidence="6">Y2R2</strain>
    </source>
</reference>
<dbReference type="Pfam" id="PF03466">
    <property type="entry name" value="LysR_substrate"/>
    <property type="match status" value="1"/>
</dbReference>
<gene>
    <name evidence="6" type="ORF">E4T21_19155</name>
</gene>
<evidence type="ECO:0000256" key="3">
    <source>
        <dbReference type="ARBA" id="ARBA00023125"/>
    </source>
</evidence>
<protein>
    <submittedName>
        <fullName evidence="6">LysR family transcriptional regulator</fullName>
    </submittedName>
</protein>
<dbReference type="PANTHER" id="PTHR30419">
    <property type="entry name" value="HTH-TYPE TRANSCRIPTIONAL REGULATOR YBHD"/>
    <property type="match status" value="1"/>
</dbReference>
<evidence type="ECO:0000313" key="7">
    <source>
        <dbReference type="Proteomes" id="UP000324285"/>
    </source>
</evidence>
<accession>A0A5C1NLY4</accession>
<dbReference type="PROSITE" id="PS50931">
    <property type="entry name" value="HTH_LYSR"/>
    <property type="match status" value="1"/>
</dbReference>
<proteinExistence type="inferred from homology"/>
<dbReference type="PANTHER" id="PTHR30419:SF8">
    <property type="entry name" value="NITROGEN ASSIMILATION TRANSCRIPTIONAL ACTIVATOR-RELATED"/>
    <property type="match status" value="1"/>
</dbReference>
<organism evidence="6 7">
    <name type="scientific">Halomonas binhaiensis</name>
    <dbReference type="NCBI Taxonomy" id="2562282"/>
    <lineage>
        <taxon>Bacteria</taxon>
        <taxon>Pseudomonadati</taxon>
        <taxon>Pseudomonadota</taxon>
        <taxon>Gammaproteobacteria</taxon>
        <taxon>Oceanospirillales</taxon>
        <taxon>Halomonadaceae</taxon>
        <taxon>Halomonas</taxon>
    </lineage>
</organism>
<dbReference type="GO" id="GO:0003700">
    <property type="term" value="F:DNA-binding transcription factor activity"/>
    <property type="evidence" value="ECO:0007669"/>
    <property type="project" value="InterPro"/>
</dbReference>
<dbReference type="OrthoDB" id="570111at2"/>
<keyword evidence="2" id="KW-0805">Transcription regulation</keyword>
<dbReference type="KEGG" id="hbh:E4T21_19155"/>
<dbReference type="InterPro" id="IPR000847">
    <property type="entry name" value="LysR_HTH_N"/>
</dbReference>
<name>A0A5C1NLY4_9GAMM</name>
<comment type="similarity">
    <text evidence="1">Belongs to the LysR transcriptional regulatory family.</text>
</comment>
<dbReference type="SUPFAM" id="SSF46785">
    <property type="entry name" value="Winged helix' DNA-binding domain"/>
    <property type="match status" value="1"/>
</dbReference>
<keyword evidence="4" id="KW-0804">Transcription</keyword>
<dbReference type="InterPro" id="IPR036388">
    <property type="entry name" value="WH-like_DNA-bd_sf"/>
</dbReference>
<dbReference type="AlphaFoldDB" id="A0A5C1NLY4"/>
<dbReference type="Gene3D" id="1.10.10.10">
    <property type="entry name" value="Winged helix-like DNA-binding domain superfamily/Winged helix DNA-binding domain"/>
    <property type="match status" value="1"/>
</dbReference>
<dbReference type="Proteomes" id="UP000324285">
    <property type="component" value="Chromosome"/>
</dbReference>
<dbReference type="SUPFAM" id="SSF53850">
    <property type="entry name" value="Periplasmic binding protein-like II"/>
    <property type="match status" value="1"/>
</dbReference>